<keyword evidence="3" id="KW-1185">Reference proteome</keyword>
<name>A0ABS5TFG3_9ACTN</name>
<accession>A0ABS5TFG3</accession>
<proteinExistence type="predicted"/>
<feature type="region of interest" description="Disordered" evidence="1">
    <location>
        <begin position="37"/>
        <end position="59"/>
    </location>
</feature>
<feature type="region of interest" description="Disordered" evidence="1">
    <location>
        <begin position="398"/>
        <end position="420"/>
    </location>
</feature>
<gene>
    <name evidence="2" type="ORF">KIH74_12935</name>
</gene>
<dbReference type="Proteomes" id="UP001197247">
    <property type="component" value="Unassembled WGS sequence"/>
</dbReference>
<comment type="caution">
    <text evidence="2">The sequence shown here is derived from an EMBL/GenBank/DDBJ whole genome shotgun (WGS) entry which is preliminary data.</text>
</comment>
<reference evidence="2 3" key="1">
    <citation type="submission" date="2021-05" db="EMBL/GenBank/DDBJ databases">
        <title>Kineosporia and Streptomyces sp. nov. two new marine actinobacteria isolated from Coral.</title>
        <authorList>
            <person name="Buangrab K."/>
            <person name="Sutthacheep M."/>
            <person name="Yeemin T."/>
            <person name="Harunari E."/>
            <person name="Igarashi Y."/>
            <person name="Kanchanasin P."/>
            <person name="Tanasupawat S."/>
            <person name="Phongsopitanun W."/>
        </authorList>
    </citation>
    <scope>NUCLEOTIDE SEQUENCE [LARGE SCALE GENOMIC DNA]</scope>
    <source>
        <strain evidence="2 3">J2-2</strain>
    </source>
</reference>
<protein>
    <submittedName>
        <fullName evidence="2">Uncharacterized protein</fullName>
    </submittedName>
</protein>
<evidence type="ECO:0000313" key="2">
    <source>
        <dbReference type="EMBL" id="MBT0769835.1"/>
    </source>
</evidence>
<feature type="compositionally biased region" description="Basic and acidic residues" evidence="1">
    <location>
        <begin position="43"/>
        <end position="52"/>
    </location>
</feature>
<organism evidence="2 3">
    <name type="scientific">Kineosporia corallincola</name>
    <dbReference type="NCBI Taxonomy" id="2835133"/>
    <lineage>
        <taxon>Bacteria</taxon>
        <taxon>Bacillati</taxon>
        <taxon>Actinomycetota</taxon>
        <taxon>Actinomycetes</taxon>
        <taxon>Kineosporiales</taxon>
        <taxon>Kineosporiaceae</taxon>
        <taxon>Kineosporia</taxon>
    </lineage>
</organism>
<dbReference type="EMBL" id="JAHBAY010000005">
    <property type="protein sequence ID" value="MBT0769835.1"/>
    <property type="molecule type" value="Genomic_DNA"/>
</dbReference>
<evidence type="ECO:0000313" key="3">
    <source>
        <dbReference type="Proteomes" id="UP001197247"/>
    </source>
</evidence>
<dbReference type="RefSeq" id="WP_214156138.1">
    <property type="nucleotide sequence ID" value="NZ_JAHBAY010000005.1"/>
</dbReference>
<sequence length="420" mass="45660">MSIQTETLFRHLTGHHIGSTAALLTRVSAEERETLAEQLSQHVRREGPEGRRSGSPLTSPLPAAAVAAVALMPSAAEAAALLTRPSLRPDWSHLPVERLVSTAARRGVSWLPDLAVRMAAEIRPGDLGQEWRSVARLVTACAATVPDDVRFVTGWVAWLLSPTRLWGWPSDENWQVVLMSQRLVDGPYLSALLPQLFRIPGLGVLLSSKGAALAPSLATLAATGQVDRAQLLDGCLDRLRQGDRPAALRFFTTLHDLLSPTDDERAARAGDYVALAENGDPRTARFGLRHLHGLLRSTRLDPELLLEHAPRFLARSENTVSRDSVHLLDLAACQNPAQARAFVGILIDHLAILPPTVQDQALDLVLVQARRLGPQVMDLLARSASALPPGLQERVHHERLGTRVTRSDLPTEPVTEQVAG</sequence>
<evidence type="ECO:0000256" key="1">
    <source>
        <dbReference type="SAM" id="MobiDB-lite"/>
    </source>
</evidence>